<dbReference type="PANTHER" id="PTHR43505:SF1">
    <property type="entry name" value="REVERSE GYRASE"/>
    <property type="match status" value="1"/>
</dbReference>
<dbReference type="Proteomes" id="UP000269499">
    <property type="component" value="Unassembled WGS sequence"/>
</dbReference>
<dbReference type="InterPro" id="IPR005736">
    <property type="entry name" value="Reverse_gyrase"/>
</dbReference>
<evidence type="ECO:0000313" key="25">
    <source>
        <dbReference type="Proteomes" id="UP000269499"/>
    </source>
</evidence>
<protein>
    <recommendedName>
        <fullName evidence="16 17">Reverse gyrase</fullName>
        <ecNumber evidence="16">5.6.2.-</ecNumber>
    </recommendedName>
</protein>
<dbReference type="PROSITE" id="PS51192">
    <property type="entry name" value="HELICASE_ATP_BIND_1"/>
    <property type="match status" value="1"/>
</dbReference>
<evidence type="ECO:0000256" key="1">
    <source>
        <dbReference type="ARBA" id="ARBA00001946"/>
    </source>
</evidence>
<dbReference type="Gene3D" id="1.10.290.10">
    <property type="entry name" value="Topoisomerase I, domain 4"/>
    <property type="match status" value="1"/>
</dbReference>
<dbReference type="InterPro" id="IPR003601">
    <property type="entry name" value="Topo_IA_2"/>
</dbReference>
<keyword evidence="7 16" id="KW-0863">Zinc-finger</keyword>
<evidence type="ECO:0000256" key="18">
    <source>
        <dbReference type="SAM" id="Coils"/>
    </source>
</evidence>
<dbReference type="GO" id="GO:0008270">
    <property type="term" value="F:zinc ion binding"/>
    <property type="evidence" value="ECO:0007669"/>
    <property type="project" value="UniProtKB-UniRule"/>
</dbReference>
<keyword evidence="5 16" id="KW-0479">Metal-binding</keyword>
<comment type="cofactor">
    <cofactor evidence="16">
        <name>Zn(2+)</name>
        <dbReference type="ChEBI" id="CHEBI:29105"/>
    </cofactor>
    <text evidence="16">Binds 1 or 2 zinc ions per subunit.</text>
</comment>
<evidence type="ECO:0000259" key="22">
    <source>
        <dbReference type="PROSITE" id="PS52036"/>
    </source>
</evidence>
<organism evidence="24 25">
    <name type="scientific">Thermoproteota archaeon</name>
    <dbReference type="NCBI Taxonomy" id="2056631"/>
    <lineage>
        <taxon>Archaea</taxon>
        <taxon>Thermoproteota</taxon>
    </lineage>
</organism>
<dbReference type="SUPFAM" id="SSF52540">
    <property type="entry name" value="P-loop containing nucleoside triphosphate hydrolases"/>
    <property type="match status" value="2"/>
</dbReference>
<dbReference type="SMART" id="SM00437">
    <property type="entry name" value="TOP1Ac"/>
    <property type="match status" value="1"/>
</dbReference>
<feature type="transmembrane region" description="Helical" evidence="19">
    <location>
        <begin position="123"/>
        <end position="145"/>
    </location>
</feature>
<dbReference type="PROSITE" id="PS50880">
    <property type="entry name" value="TOPRIM"/>
    <property type="match status" value="1"/>
</dbReference>
<comment type="subunit">
    <text evidence="3 16">Monomer.</text>
</comment>
<feature type="domain" description="Helicase ATP-binding" evidence="21">
    <location>
        <begin position="114"/>
        <end position="285"/>
    </location>
</feature>
<keyword evidence="10" id="KW-0460">Magnesium</keyword>
<feature type="active site" description="O-(5'-phospho-DNA)-tyrosine intermediate" evidence="16">
    <location>
        <position position="981"/>
    </location>
</feature>
<dbReference type="GO" id="GO:0006265">
    <property type="term" value="P:DNA topological change"/>
    <property type="evidence" value="ECO:0007669"/>
    <property type="project" value="UniProtKB-UniRule"/>
</dbReference>
<dbReference type="HAMAP" id="MF_01125">
    <property type="entry name" value="Reverse_gyrase"/>
    <property type="match status" value="1"/>
</dbReference>
<dbReference type="CDD" id="cd03361">
    <property type="entry name" value="TOPRIM_TopoIA_RevGyr"/>
    <property type="match status" value="1"/>
</dbReference>
<dbReference type="SMART" id="SM00436">
    <property type="entry name" value="TOP1Bc"/>
    <property type="match status" value="1"/>
</dbReference>
<feature type="coiled-coil region" evidence="18">
    <location>
        <begin position="265"/>
        <end position="306"/>
    </location>
</feature>
<evidence type="ECO:0000256" key="15">
    <source>
        <dbReference type="ARBA" id="ARBA00049360"/>
    </source>
</evidence>
<keyword evidence="19" id="KW-1133">Transmembrane helix</keyword>
<evidence type="ECO:0000256" key="3">
    <source>
        <dbReference type="ARBA" id="ARBA00011245"/>
    </source>
</evidence>
<dbReference type="InterPro" id="IPR014001">
    <property type="entry name" value="Helicase_ATP-bd"/>
</dbReference>
<dbReference type="InterPro" id="IPR013497">
    <property type="entry name" value="Topo_IA_cen"/>
</dbReference>
<feature type="domain" description="Topo IA-type catalytic" evidence="23">
    <location>
        <begin position="832"/>
        <end position="1234"/>
    </location>
</feature>
<comment type="function">
    <text evidence="17">Modifies the topological state of DNA by introducing positive supercoils in an ATP-dependent process, increasing the linking number in steps of +1. Binds to single-stranded DNA, transiently cleaves and then rejoins the ends, introducing a positive supercoil in the process. The scissile phosphodiester is attacked by the catalytic tyrosine of the enzyme, resulting in the formation of a DNA-(5'-phosphotyrosyl)-enzyme intermediate. Involved in rewinding DNA strands in regions of the chromosome that have opened up to allow replication, transcription, DNA repair and/or for DNA protection.</text>
</comment>
<evidence type="ECO:0000256" key="8">
    <source>
        <dbReference type="ARBA" id="ARBA00022833"/>
    </source>
</evidence>
<comment type="similarity">
    <text evidence="16">In the C-terminal section; belongs to the type IA topoisomerase family.</text>
</comment>
<dbReference type="Gene3D" id="3.40.50.140">
    <property type="match status" value="1"/>
</dbReference>
<dbReference type="GO" id="GO:0006260">
    <property type="term" value="P:DNA replication"/>
    <property type="evidence" value="ECO:0007669"/>
    <property type="project" value="UniProtKB-UniRule"/>
</dbReference>
<name>A0A497F7I7_9CREN</name>
<evidence type="ECO:0000256" key="13">
    <source>
        <dbReference type="ARBA" id="ARBA00023235"/>
    </source>
</evidence>
<evidence type="ECO:0000256" key="11">
    <source>
        <dbReference type="ARBA" id="ARBA00023029"/>
    </source>
</evidence>
<dbReference type="Gene3D" id="3.40.50.300">
    <property type="entry name" value="P-loop containing nucleotide triphosphate hydrolases"/>
    <property type="match status" value="3"/>
</dbReference>
<keyword evidence="13 16" id="KW-0413">Isomerase</keyword>
<dbReference type="GO" id="GO:0016887">
    <property type="term" value="F:ATP hydrolysis activity"/>
    <property type="evidence" value="ECO:0007669"/>
    <property type="project" value="RHEA"/>
</dbReference>
<comment type="caution">
    <text evidence="24">The sequence shown here is derived from an EMBL/GenBank/DDBJ whole genome shotgun (WGS) entry which is preliminary data.</text>
</comment>
<dbReference type="GO" id="GO:0003677">
    <property type="term" value="F:DNA binding"/>
    <property type="evidence" value="ECO:0007669"/>
    <property type="project" value="UniProtKB-UniRule"/>
</dbReference>
<dbReference type="EC" id="5.6.2.-" evidence="16"/>
<dbReference type="AlphaFoldDB" id="A0A497F7I7"/>
<dbReference type="SUPFAM" id="SSF56712">
    <property type="entry name" value="Prokaryotic type I DNA topoisomerase"/>
    <property type="match status" value="1"/>
</dbReference>
<comment type="domain">
    <text evidence="16">Introduction of positive supercoils requires the cooperation of both domains. The helicase-like domain probably does not directly unwind DNA, but more likely acts by driving ATP-dependent conformational changes within the whole enzyme. A beta hairpin in the 'latch' region of the N-terminal domain plays a regulatory role in the enzyme, repressing topoisomerase activity in the absence of ATP and preventing the enzyme from acting as an ATP-independent relaxing enzyme; it also helps to coordinate nucleotide hydrolysis by the ATPase domain with the supercoiling activity of the topoisomerase domain.</text>
</comment>
<evidence type="ECO:0000256" key="19">
    <source>
        <dbReference type="SAM" id="Phobius"/>
    </source>
</evidence>
<evidence type="ECO:0000256" key="4">
    <source>
        <dbReference type="ARBA" id="ARBA00022490"/>
    </source>
</evidence>
<dbReference type="NCBIfam" id="TIGR01054">
    <property type="entry name" value="rgy"/>
    <property type="match status" value="1"/>
</dbReference>
<dbReference type="Gene3D" id="2.60.510.20">
    <property type="match status" value="1"/>
</dbReference>
<evidence type="ECO:0000259" key="23">
    <source>
        <dbReference type="PROSITE" id="PS52039"/>
    </source>
</evidence>
<dbReference type="PROSITE" id="PS52037">
    <property type="entry name" value="ZF_RG_C"/>
    <property type="match status" value="1"/>
</dbReference>
<evidence type="ECO:0000256" key="14">
    <source>
        <dbReference type="ARBA" id="ARBA00043976"/>
    </source>
</evidence>
<dbReference type="PRINTS" id="PR00417">
    <property type="entry name" value="PRTPISMRASEI"/>
</dbReference>
<dbReference type="GO" id="GO:0008094">
    <property type="term" value="F:ATP-dependent activity, acting on DNA"/>
    <property type="evidence" value="ECO:0007669"/>
    <property type="project" value="UniProtKB-UniRule"/>
</dbReference>
<comment type="miscellaneous">
    <text evidence="16">This enzyme is the only unique feature of hyperthermophilic bacteria/archaea known and seems to be essential for adaptation to life at high temperatures. It may play a role in stabilization of DNA at high temperatures.</text>
</comment>
<dbReference type="CDD" id="cd00186">
    <property type="entry name" value="TOP1Ac"/>
    <property type="match status" value="1"/>
</dbReference>
<keyword evidence="4 16" id="KW-0963">Cytoplasm</keyword>
<dbReference type="Pfam" id="PF01751">
    <property type="entry name" value="Toprim"/>
    <property type="match status" value="1"/>
</dbReference>
<dbReference type="PROSITE" id="PS52036">
    <property type="entry name" value="ZF_RG_N"/>
    <property type="match status" value="1"/>
</dbReference>
<evidence type="ECO:0000256" key="10">
    <source>
        <dbReference type="ARBA" id="ARBA00022842"/>
    </source>
</evidence>
<dbReference type="InterPro" id="IPR034142">
    <property type="entry name" value="TOPRIM_RevGyr"/>
</dbReference>
<dbReference type="CDD" id="cd18798">
    <property type="entry name" value="SF2_C_reverse_gyrase"/>
    <property type="match status" value="1"/>
</dbReference>
<dbReference type="InterPro" id="IPR023405">
    <property type="entry name" value="Topo_IA_core_domain"/>
</dbReference>
<evidence type="ECO:0000256" key="12">
    <source>
        <dbReference type="ARBA" id="ARBA00023125"/>
    </source>
</evidence>
<evidence type="ECO:0000256" key="5">
    <source>
        <dbReference type="ARBA" id="ARBA00022723"/>
    </source>
</evidence>
<comment type="similarity">
    <text evidence="14 16">In the N-terminal section; belongs to the DEAD box helicase family. DDVD subfamily.</text>
</comment>
<keyword evidence="19" id="KW-0472">Membrane</keyword>
<accession>A0A497F7I7</accession>
<keyword evidence="16" id="KW-0378">Hydrolase</keyword>
<dbReference type="GO" id="GO:0005524">
    <property type="term" value="F:ATP binding"/>
    <property type="evidence" value="ECO:0007669"/>
    <property type="project" value="UniProtKB-UniRule"/>
</dbReference>
<keyword evidence="18" id="KW-0175">Coiled coil</keyword>
<dbReference type="PROSITE" id="PS52039">
    <property type="entry name" value="TOPO_IA_2"/>
    <property type="match status" value="1"/>
</dbReference>
<evidence type="ECO:0000313" key="24">
    <source>
        <dbReference type="EMBL" id="RLE55573.1"/>
    </source>
</evidence>
<comment type="subcellular location">
    <subcellularLocation>
        <location evidence="2 16">Cytoplasm</location>
    </subcellularLocation>
</comment>
<comment type="catalytic activity">
    <reaction evidence="15 16 17">
        <text>ATP + H2O = ADP + phosphate + H(+)</text>
        <dbReference type="Rhea" id="RHEA:13065"/>
        <dbReference type="ChEBI" id="CHEBI:15377"/>
        <dbReference type="ChEBI" id="CHEBI:15378"/>
        <dbReference type="ChEBI" id="CHEBI:30616"/>
        <dbReference type="ChEBI" id="CHEBI:43474"/>
        <dbReference type="ChEBI" id="CHEBI:456216"/>
    </reaction>
</comment>
<keyword evidence="19" id="KW-0812">Transmembrane</keyword>
<dbReference type="InterPro" id="IPR013826">
    <property type="entry name" value="Topo_IA_cen_sub3"/>
</dbReference>
<reference evidence="24 25" key="1">
    <citation type="submission" date="2018-06" db="EMBL/GenBank/DDBJ databases">
        <title>Extensive metabolic versatility and redundancy in microbially diverse, dynamic hydrothermal sediments.</title>
        <authorList>
            <person name="Dombrowski N."/>
            <person name="Teske A."/>
            <person name="Baker B.J."/>
        </authorList>
    </citation>
    <scope>NUCLEOTIDE SEQUENCE [LARGE SCALE GENOMIC DNA]</scope>
    <source>
        <strain evidence="24">B20_G2</strain>
    </source>
</reference>
<dbReference type="InterPro" id="IPR013824">
    <property type="entry name" value="Topo_IA_cen_sub1"/>
</dbReference>
<dbReference type="Pfam" id="PF00270">
    <property type="entry name" value="DEAD"/>
    <property type="match status" value="1"/>
</dbReference>
<dbReference type="Gene3D" id="1.10.460.10">
    <property type="entry name" value="Topoisomerase I, domain 2"/>
    <property type="match status" value="1"/>
</dbReference>
<evidence type="ECO:0000256" key="9">
    <source>
        <dbReference type="ARBA" id="ARBA00022840"/>
    </source>
</evidence>
<dbReference type="InterPro" id="IPR006171">
    <property type="entry name" value="TOPRIM_dom"/>
</dbReference>
<dbReference type="SMART" id="SM00493">
    <property type="entry name" value="TOPRIM"/>
    <property type="match status" value="1"/>
</dbReference>
<dbReference type="SMART" id="SM00487">
    <property type="entry name" value="DEXDc"/>
    <property type="match status" value="1"/>
</dbReference>
<dbReference type="InterPro" id="IPR011545">
    <property type="entry name" value="DEAD/DEAH_box_helicase_dom"/>
</dbReference>
<keyword evidence="12 16" id="KW-0238">DNA-binding</keyword>
<evidence type="ECO:0000256" key="7">
    <source>
        <dbReference type="ARBA" id="ARBA00022771"/>
    </source>
</evidence>
<feature type="binding site" evidence="16">
    <location>
        <position position="110"/>
    </location>
    <ligand>
        <name>ATP</name>
        <dbReference type="ChEBI" id="CHEBI:30616"/>
    </ligand>
</feature>
<dbReference type="GO" id="GO:0005737">
    <property type="term" value="C:cytoplasm"/>
    <property type="evidence" value="ECO:0007669"/>
    <property type="project" value="UniProtKB-SubCell"/>
</dbReference>
<dbReference type="InterPro" id="IPR003602">
    <property type="entry name" value="Topo_IA_DNA-bd_dom"/>
</dbReference>
<feature type="domain" description="RG N-terminal-type" evidence="22">
    <location>
        <begin position="13"/>
        <end position="53"/>
    </location>
</feature>
<dbReference type="PANTHER" id="PTHR43505">
    <property type="entry name" value="REVERSE GYRASE"/>
    <property type="match status" value="1"/>
</dbReference>
<evidence type="ECO:0000259" key="21">
    <source>
        <dbReference type="PROSITE" id="PS51192"/>
    </source>
</evidence>
<dbReference type="CDD" id="cd17924">
    <property type="entry name" value="DDXDc_reverse_gyrase"/>
    <property type="match status" value="1"/>
</dbReference>
<sequence>MGKNAKSLEIMKERVHAVFKEGCPNCGGEIADIRLKNKLPCKLCIPIPDDKLIAEISALNDVEKFKFTLRLLKKFKTLKKYASLAKLEEEVARVNELFEKATGSRLWSAQRTWCKRALSGKNFAIIAPTGMGKTVFGIILSIYFASKRKKAYIILPTSLLAYQVCSKVKEFIEKLNLDIKVVEYHSILTRSKAKRALEEIAEGEYDILITTSYFLPRHFEKISHRKFDLIFVDDVDSFMRTSKNVDKVLILLGLKQEIIELGFRAMDLRTRLKKLLRMRRVYNEELNRVREELVKVESEIAEYKQKNKVGLLVVSGASIRARRTKRLRLFKEILGFELGGRAEGVRNIVDMYTKASNVVDKVVELVKELGGGGLIYVPMDKGAAYVKKVAEALEASGIKVTTYERTKGKILEKYRKGEYEVLVGIASYRSPLARGIDLPERVRYAIFAGVPKIKISLDIEEFRPSRAIILLANLRDFVETQKEADMIDKYIADLRRFSGMLRRDEVERIVESIKAGEKLEGFIGRVQELFIETANFLRELLSRENIRRKIKESPYLSIEGEDKPVIVVPDVVGFLQASGRTSRMYAGGVSKGLAIVIVDSEKAFNGLVRELKWYIEDVKFIELSREKLREVIREVDKDRETIRKLREGRVLPEFKDIVKTALLVVESPSKARTIARFFGKPFKRELNGITVFEISTGDYILSITASMGHIFDLVTREGFHGVRPLNGTFIPVYSTIKRCRACNEQFSDPIEKCPFCGRTLEDKGKVIQALKEIAKEVDMVLIGTDADAEGEKIGWDIAQALAPYTGEIKRIEFHEVTRRALIEALKNPRDINIKLVEAQILRRIEDRWIGFELSGKVQDKFKRRDLSAGRVQTPVLGWIVERTKKSRESLMEHLEITLENNLKITHIIPKTKKRELNKLIEKLKESTCKILNVKREEVEVNPPPPFSTDAMLREASRRLRLGVKETMTLAQDLFEVGLITYHRTDSIRVSGIGMKIAKDYINDKWGEKYAKPRTWGKEGAHECIRPTRPIDAGRLRNLIALGVIRLAKRLTPRHLALYNLIFNRFIASQMAPAKLVKQEAEIQVLEWRVKSEGYTKIIKPGFTLIQPVHLVPEVKPGNVKVKDVKHWRAPTLPLFTEGEVIKIMKDKGIGRPSTYAKILSTLLERRYVILTPRRKLVATKLGKTVYDYLKSSFEKYVSEDTTRKLERMMDEVEQGRIDYMDVIRELHSEIKQIAMAEA</sequence>
<feature type="domain" description="Toprim" evidence="20">
    <location>
        <begin position="660"/>
        <end position="816"/>
    </location>
</feature>
<evidence type="ECO:0000256" key="16">
    <source>
        <dbReference type="HAMAP-Rule" id="MF_01125"/>
    </source>
</evidence>
<evidence type="ECO:0000256" key="2">
    <source>
        <dbReference type="ARBA" id="ARBA00004496"/>
    </source>
</evidence>
<comment type="cofactor">
    <cofactor evidence="1">
        <name>Mg(2+)</name>
        <dbReference type="ChEBI" id="CHEBI:18420"/>
    </cofactor>
</comment>
<keyword evidence="8 16" id="KW-0862">Zinc</keyword>
<evidence type="ECO:0000256" key="6">
    <source>
        <dbReference type="ARBA" id="ARBA00022741"/>
    </source>
</evidence>
<dbReference type="EMBL" id="QMRA01000005">
    <property type="protein sequence ID" value="RLE55573.1"/>
    <property type="molecule type" value="Genomic_DNA"/>
</dbReference>
<keyword evidence="6 16" id="KW-0547">Nucleotide-binding</keyword>
<dbReference type="Pfam" id="PF01131">
    <property type="entry name" value="Topoisom_bac"/>
    <property type="match status" value="1"/>
</dbReference>
<evidence type="ECO:0000259" key="20">
    <source>
        <dbReference type="PROSITE" id="PS50880"/>
    </source>
</evidence>
<keyword evidence="11 16" id="KW-0799">Topoisomerase</keyword>
<evidence type="ECO:0000256" key="17">
    <source>
        <dbReference type="RuleBase" id="RU004026"/>
    </source>
</evidence>
<gene>
    <name evidence="16 24" type="primary">rgy</name>
    <name evidence="24" type="ORF">DRJ26_00665</name>
</gene>
<dbReference type="GO" id="GO:0160097">
    <property type="term" value="F:reverse gyrase activity"/>
    <property type="evidence" value="ECO:0007669"/>
    <property type="project" value="UniProtKB-UniRule"/>
</dbReference>
<dbReference type="Pfam" id="PF17915">
    <property type="entry name" value="zf_Rg"/>
    <property type="match status" value="1"/>
</dbReference>
<proteinExistence type="inferred from homology"/>
<keyword evidence="9 16" id="KW-0067">ATP-binding</keyword>
<feature type="region of interest" description="Topoisomerase I" evidence="16">
    <location>
        <begin position="656"/>
        <end position="1238"/>
    </location>
</feature>
<dbReference type="InterPro" id="IPR040569">
    <property type="entry name" value="Znf_Rg"/>
</dbReference>
<comment type="function">
    <text evidence="16">Modifies the topological state of DNA by introducing positive supercoils in an ATP-dependent process, increasing the linking number in steps of +1. Binds to single-stranded DNA, transiently cleaves and then rejoins the ends, introducing a positive supercoil in the process. The scissile phosphodiester is attacked by the catalytic tyrosine of the enzyme, resulting in the formation of a DNA-(5'-phosphotyrosyl)-enzyme intermediate. Probably involved in rewinding DNA strands in regions of the chromosome that have opened up to allow replication, transcription, DNA repair and/or for DNA protection.</text>
</comment>
<dbReference type="InterPro" id="IPR027417">
    <property type="entry name" value="P-loop_NTPase"/>
</dbReference>